<dbReference type="OrthoDB" id="1373771at2"/>
<organism evidence="2 3">
    <name type="scientific">Anaerocolumna jejuensis DSM 15929</name>
    <dbReference type="NCBI Taxonomy" id="1121322"/>
    <lineage>
        <taxon>Bacteria</taxon>
        <taxon>Bacillati</taxon>
        <taxon>Bacillota</taxon>
        <taxon>Clostridia</taxon>
        <taxon>Lachnospirales</taxon>
        <taxon>Lachnospiraceae</taxon>
        <taxon>Anaerocolumna</taxon>
    </lineage>
</organism>
<evidence type="ECO:0000313" key="3">
    <source>
        <dbReference type="Proteomes" id="UP000184386"/>
    </source>
</evidence>
<accession>A0A1M6ZGY6</accession>
<dbReference type="Proteomes" id="UP000184386">
    <property type="component" value="Unassembled WGS sequence"/>
</dbReference>
<dbReference type="Pfam" id="PF24693">
    <property type="entry name" value="DUF7660"/>
    <property type="match status" value="1"/>
</dbReference>
<keyword evidence="3" id="KW-1185">Reference proteome</keyword>
<feature type="domain" description="DUF7660" evidence="1">
    <location>
        <begin position="12"/>
        <end position="84"/>
    </location>
</feature>
<sequence>MDWSSKIKDVSTRNDFIKFIEELSLDYSKNNEEWENKDLNSYFEAIASWSEDMEGYYTNVKLDLPNNINWEFMAMLLYIGKIYE</sequence>
<dbReference type="STRING" id="1121322.SAMN02745136_04566"/>
<proteinExistence type="predicted"/>
<evidence type="ECO:0000259" key="1">
    <source>
        <dbReference type="Pfam" id="PF24693"/>
    </source>
</evidence>
<dbReference type="RefSeq" id="WP_073279344.1">
    <property type="nucleotide sequence ID" value="NZ_FRAC01000029.1"/>
</dbReference>
<dbReference type="AlphaFoldDB" id="A0A1M6ZGY6"/>
<evidence type="ECO:0000313" key="2">
    <source>
        <dbReference type="EMBL" id="SHL29728.1"/>
    </source>
</evidence>
<protein>
    <recommendedName>
        <fullName evidence="1">DUF7660 domain-containing protein</fullName>
    </recommendedName>
</protein>
<dbReference type="EMBL" id="FRAC01000029">
    <property type="protein sequence ID" value="SHL29728.1"/>
    <property type="molecule type" value="Genomic_DNA"/>
</dbReference>
<dbReference type="InterPro" id="IPR056077">
    <property type="entry name" value="DUF7660"/>
</dbReference>
<name>A0A1M6ZGY6_9FIRM</name>
<gene>
    <name evidence="2" type="ORF">SAMN02745136_04566</name>
</gene>
<reference evidence="2 3" key="1">
    <citation type="submission" date="2016-11" db="EMBL/GenBank/DDBJ databases">
        <authorList>
            <person name="Jaros S."/>
            <person name="Januszkiewicz K."/>
            <person name="Wedrychowicz H."/>
        </authorList>
    </citation>
    <scope>NUCLEOTIDE SEQUENCE [LARGE SCALE GENOMIC DNA]</scope>
    <source>
        <strain evidence="2 3">DSM 15929</strain>
    </source>
</reference>